<gene>
    <name evidence="1" type="ORF">V6N11_006827</name>
</gene>
<name>A0ABR2RS38_9ROSI</name>
<evidence type="ECO:0000313" key="2">
    <source>
        <dbReference type="Proteomes" id="UP001396334"/>
    </source>
</evidence>
<proteinExistence type="predicted"/>
<organism evidence="1 2">
    <name type="scientific">Hibiscus sabdariffa</name>
    <name type="common">roselle</name>
    <dbReference type="NCBI Taxonomy" id="183260"/>
    <lineage>
        <taxon>Eukaryota</taxon>
        <taxon>Viridiplantae</taxon>
        <taxon>Streptophyta</taxon>
        <taxon>Embryophyta</taxon>
        <taxon>Tracheophyta</taxon>
        <taxon>Spermatophyta</taxon>
        <taxon>Magnoliopsida</taxon>
        <taxon>eudicotyledons</taxon>
        <taxon>Gunneridae</taxon>
        <taxon>Pentapetalae</taxon>
        <taxon>rosids</taxon>
        <taxon>malvids</taxon>
        <taxon>Malvales</taxon>
        <taxon>Malvaceae</taxon>
        <taxon>Malvoideae</taxon>
        <taxon>Hibiscus</taxon>
    </lineage>
</organism>
<dbReference type="EMBL" id="JBBPBN010000021">
    <property type="protein sequence ID" value="KAK9015733.1"/>
    <property type="molecule type" value="Genomic_DNA"/>
</dbReference>
<sequence>MCVIIGIWGDGFHIPISQLKPQATSVLIWKEPLSLLLIRKCTALLPTIDISLQCYACFEGIEIEIEAKEMLFCRFQLPLDDSKIKTNVTGNGKGRVGIADGQSDGRLGTGSQYWISISWPYGPEVSSRDKTDTDFLLLEPPTPFHFH</sequence>
<reference evidence="1 2" key="1">
    <citation type="journal article" date="2024" name="G3 (Bethesda)">
        <title>Genome assembly of Hibiscus sabdariffa L. provides insights into metabolisms of medicinal natural products.</title>
        <authorList>
            <person name="Kim T."/>
        </authorList>
    </citation>
    <scope>NUCLEOTIDE SEQUENCE [LARGE SCALE GENOMIC DNA]</scope>
    <source>
        <strain evidence="1">TK-2024</strain>
        <tissue evidence="1">Old leaves</tissue>
    </source>
</reference>
<evidence type="ECO:0000313" key="1">
    <source>
        <dbReference type="EMBL" id="KAK9015733.1"/>
    </source>
</evidence>
<keyword evidence="2" id="KW-1185">Reference proteome</keyword>
<comment type="caution">
    <text evidence="1">The sequence shown here is derived from an EMBL/GenBank/DDBJ whole genome shotgun (WGS) entry which is preliminary data.</text>
</comment>
<dbReference type="Proteomes" id="UP001396334">
    <property type="component" value="Unassembled WGS sequence"/>
</dbReference>
<accession>A0ABR2RS38</accession>
<protein>
    <submittedName>
        <fullName evidence="1">Uncharacterized protein</fullName>
    </submittedName>
</protein>